<dbReference type="Pfam" id="PF13487">
    <property type="entry name" value="HD_5"/>
    <property type="match status" value="1"/>
</dbReference>
<evidence type="ECO:0000259" key="1">
    <source>
        <dbReference type="PROSITE" id="PS51832"/>
    </source>
</evidence>
<organism evidence="2 3">
    <name type="scientific">Brachyspira catarrhinii</name>
    <dbReference type="NCBI Taxonomy" id="2528966"/>
    <lineage>
        <taxon>Bacteria</taxon>
        <taxon>Pseudomonadati</taxon>
        <taxon>Spirochaetota</taxon>
        <taxon>Spirochaetia</taxon>
        <taxon>Brachyspirales</taxon>
        <taxon>Brachyspiraceae</taxon>
        <taxon>Brachyspira</taxon>
    </lineage>
</organism>
<keyword evidence="3" id="KW-1185">Reference proteome</keyword>
<dbReference type="SUPFAM" id="SSF109604">
    <property type="entry name" value="HD-domain/PDEase-like"/>
    <property type="match status" value="1"/>
</dbReference>
<proteinExistence type="predicted"/>
<accession>A0ABY2TQ25</accession>
<reference evidence="2 3" key="1">
    <citation type="journal article" date="2019" name="Anaerobe">
        <title>Brachyspira catarrhinii sp. nov., an anaerobic intestinal spirochaete isolated from vervet monkeys may have been misidentified as Brachyspira aalborgi in previous studies.</title>
        <authorList>
            <person name="Phillips N.D."/>
            <person name="La T."/>
            <person name="Hampson D.J."/>
        </authorList>
    </citation>
    <scope>NUCLEOTIDE SEQUENCE [LARGE SCALE GENOMIC DNA]</scope>
    <source>
        <strain evidence="2 3">Z12</strain>
    </source>
</reference>
<feature type="domain" description="HD-GYP" evidence="1">
    <location>
        <begin position="120"/>
        <end position="316"/>
    </location>
</feature>
<dbReference type="PANTHER" id="PTHR43155">
    <property type="entry name" value="CYCLIC DI-GMP PHOSPHODIESTERASE PA4108-RELATED"/>
    <property type="match status" value="1"/>
</dbReference>
<name>A0ABY2TQ25_9SPIR</name>
<dbReference type="Proteomes" id="UP000310168">
    <property type="component" value="Unassembled WGS sequence"/>
</dbReference>
<dbReference type="RefSeq" id="WP_137998573.1">
    <property type="nucleotide sequence ID" value="NZ_SJDU01000199.1"/>
</dbReference>
<evidence type="ECO:0000313" key="2">
    <source>
        <dbReference type="EMBL" id="TKZ34421.1"/>
    </source>
</evidence>
<dbReference type="PANTHER" id="PTHR43155:SF2">
    <property type="entry name" value="CYCLIC DI-GMP PHOSPHODIESTERASE PA4108"/>
    <property type="match status" value="1"/>
</dbReference>
<dbReference type="CDD" id="cd00077">
    <property type="entry name" value="HDc"/>
    <property type="match status" value="1"/>
</dbReference>
<evidence type="ECO:0000313" key="3">
    <source>
        <dbReference type="Proteomes" id="UP000310168"/>
    </source>
</evidence>
<dbReference type="Gene3D" id="1.10.3210.10">
    <property type="entry name" value="Hypothetical protein af1432"/>
    <property type="match status" value="1"/>
</dbReference>
<dbReference type="EMBL" id="SJDU01000199">
    <property type="protein sequence ID" value="TKZ34421.1"/>
    <property type="molecule type" value="Genomic_DNA"/>
</dbReference>
<protein>
    <submittedName>
        <fullName evidence="2">HD domain-containing protein</fullName>
    </submittedName>
</protein>
<comment type="caution">
    <text evidence="2">The sequence shown here is derived from an EMBL/GenBank/DDBJ whole genome shotgun (WGS) entry which is preliminary data.</text>
</comment>
<dbReference type="InterPro" id="IPR037522">
    <property type="entry name" value="HD_GYP_dom"/>
</dbReference>
<gene>
    <name evidence="2" type="ORF">EZH24_07905</name>
</gene>
<dbReference type="InterPro" id="IPR003607">
    <property type="entry name" value="HD/PDEase_dom"/>
</dbReference>
<sequence length="396" mass="45975">MENFAKIKTQDIKSQPERKDIYLDNDFIAISKYVEIKDEDINRLKKWDIAEVFIKDLESEGATHNSVQDFDKFLREYKVFKNIYLNIIKQTKNNLGNFRHNNLVNMKELNEIIDGLLDIMNRNLNSFIALLSIFNFNKEDFYYVRSLNVAIISLIIGKGMKMSDVVLKKLGLGAILYDIGLVKVPEKILNKQYKHTPEEYAEIKKHTVYGYKLMKSNFRFEEEMAAIALEHHEYFNGKGYPRGISGNEIHLYAKIVAVAHEAEKVMKNNKILPDEKSLNINKNVEKKLLFDSVKLIMQGANNKYDPIISKVFMAIFTVYPVGSIVILNDKRKAFVFATHNNFPMRPIIKIMSDENGNFIENGEVINLVENNQLFISAINRDDKFLEEVNKKILNKE</sequence>
<dbReference type="PROSITE" id="PS51832">
    <property type="entry name" value="HD_GYP"/>
    <property type="match status" value="1"/>
</dbReference>